<gene>
    <name evidence="1" type="ORF">TorRG33x02_231890</name>
</gene>
<dbReference type="AlphaFoldDB" id="A0A2P5E6A7"/>
<sequence length="90" mass="9945">MSVMRLRLKRADKLEPRSLIWGSGKWVGLKRPASIAEPCLSDVTLFLKGDGRNSNCRATECLAEVDWKLSTLDRGVAVKISTSINFAAHT</sequence>
<organism evidence="1 2">
    <name type="scientific">Trema orientale</name>
    <name type="common">Charcoal tree</name>
    <name type="synonym">Celtis orientalis</name>
    <dbReference type="NCBI Taxonomy" id="63057"/>
    <lineage>
        <taxon>Eukaryota</taxon>
        <taxon>Viridiplantae</taxon>
        <taxon>Streptophyta</taxon>
        <taxon>Embryophyta</taxon>
        <taxon>Tracheophyta</taxon>
        <taxon>Spermatophyta</taxon>
        <taxon>Magnoliopsida</taxon>
        <taxon>eudicotyledons</taxon>
        <taxon>Gunneridae</taxon>
        <taxon>Pentapetalae</taxon>
        <taxon>rosids</taxon>
        <taxon>fabids</taxon>
        <taxon>Rosales</taxon>
        <taxon>Cannabaceae</taxon>
        <taxon>Trema</taxon>
    </lineage>
</organism>
<dbReference type="InParanoid" id="A0A2P5E6A7"/>
<comment type="caution">
    <text evidence="1">The sequence shown here is derived from an EMBL/GenBank/DDBJ whole genome shotgun (WGS) entry which is preliminary data.</text>
</comment>
<name>A0A2P5E6A7_TREOI</name>
<dbReference type="Proteomes" id="UP000237000">
    <property type="component" value="Unassembled WGS sequence"/>
</dbReference>
<proteinExistence type="predicted"/>
<evidence type="ECO:0000313" key="1">
    <source>
        <dbReference type="EMBL" id="PON81071.1"/>
    </source>
</evidence>
<dbReference type="OrthoDB" id="10327757at2759"/>
<dbReference type="EMBL" id="JXTC01000226">
    <property type="protein sequence ID" value="PON81071.1"/>
    <property type="molecule type" value="Genomic_DNA"/>
</dbReference>
<accession>A0A2P5E6A7</accession>
<reference evidence="2" key="1">
    <citation type="submission" date="2016-06" db="EMBL/GenBank/DDBJ databases">
        <title>Parallel loss of symbiosis genes in relatives of nitrogen-fixing non-legume Parasponia.</title>
        <authorList>
            <person name="Van Velzen R."/>
            <person name="Holmer R."/>
            <person name="Bu F."/>
            <person name="Rutten L."/>
            <person name="Van Zeijl A."/>
            <person name="Liu W."/>
            <person name="Santuari L."/>
            <person name="Cao Q."/>
            <person name="Sharma T."/>
            <person name="Shen D."/>
            <person name="Roswanjaya Y."/>
            <person name="Wardhani T."/>
            <person name="Kalhor M.S."/>
            <person name="Jansen J."/>
            <person name="Van den Hoogen J."/>
            <person name="Gungor B."/>
            <person name="Hartog M."/>
            <person name="Hontelez J."/>
            <person name="Verver J."/>
            <person name="Yang W.-C."/>
            <person name="Schijlen E."/>
            <person name="Repin R."/>
            <person name="Schilthuizen M."/>
            <person name="Schranz E."/>
            <person name="Heidstra R."/>
            <person name="Miyata K."/>
            <person name="Fedorova E."/>
            <person name="Kohlen W."/>
            <person name="Bisseling T."/>
            <person name="Smit S."/>
            <person name="Geurts R."/>
        </authorList>
    </citation>
    <scope>NUCLEOTIDE SEQUENCE [LARGE SCALE GENOMIC DNA]</scope>
    <source>
        <strain evidence="2">cv. RG33-2</strain>
    </source>
</reference>
<evidence type="ECO:0000313" key="2">
    <source>
        <dbReference type="Proteomes" id="UP000237000"/>
    </source>
</evidence>
<keyword evidence="2" id="KW-1185">Reference proteome</keyword>
<protein>
    <submittedName>
        <fullName evidence="1">Uncharacterized protein</fullName>
    </submittedName>
</protein>